<evidence type="ECO:0000256" key="4">
    <source>
        <dbReference type="ARBA" id="ARBA00022679"/>
    </source>
</evidence>
<dbReference type="GO" id="GO:0000155">
    <property type="term" value="F:phosphorelay sensor kinase activity"/>
    <property type="evidence" value="ECO:0007669"/>
    <property type="project" value="InterPro"/>
</dbReference>
<comment type="catalytic activity">
    <reaction evidence="1">
        <text>ATP + protein L-histidine = ADP + protein N-phospho-L-histidine.</text>
        <dbReference type="EC" id="2.7.13.3"/>
    </reaction>
</comment>
<evidence type="ECO:0000256" key="1">
    <source>
        <dbReference type="ARBA" id="ARBA00000085"/>
    </source>
</evidence>
<proteinExistence type="predicted"/>
<keyword evidence="8" id="KW-0902">Two-component regulatory system</keyword>
<dbReference type="KEGG" id="cei:CEPID_11550"/>
<sequence length="357" mass="40170">MVFDKNQSVRFTLVTALCILMLLLWALSVFVVSPVGTPSRFLYLVLVLCVPFAAFSPRAAAWFYLLLFTFLAFSKLNPGILTLTAIVLLAILVAQHKHVTGFTFAALIVLLGFYSPEHHRLEGDPESFIVFTAMLAFASAIGWWIDRSRRQQRRREETSNLRRRELAALLHDTVAADLTSLTVRLEALAITTPDKASQLQTCAQLARKTMADTRTLLQELNEPIDQTTSRPAPALNETLHEVTELLRSHNFNVQTTTELTSFPSQEHINRALHQCLHEIATNAIKYAAPGSTILFTAFIDNERIEITMTNEYSPNHNIKNSSKLGLESIRKRLAAINGVMTIQQTNKQWKITLAIER</sequence>
<dbReference type="PATRIC" id="fig|1050174.4.peg.2329"/>
<protein>
    <recommendedName>
        <fullName evidence="2">histidine kinase</fullName>
        <ecNumber evidence="2">2.7.13.3</ecNumber>
    </recommendedName>
</protein>
<feature type="transmembrane region" description="Helical" evidence="9">
    <location>
        <begin position="128"/>
        <end position="145"/>
    </location>
</feature>
<dbReference type="EC" id="2.7.13.3" evidence="2"/>
<dbReference type="SUPFAM" id="SSF55874">
    <property type="entry name" value="ATPase domain of HSP90 chaperone/DNA topoisomerase II/histidine kinase"/>
    <property type="match status" value="1"/>
</dbReference>
<dbReference type="GO" id="GO:0005524">
    <property type="term" value="F:ATP binding"/>
    <property type="evidence" value="ECO:0007669"/>
    <property type="project" value="UniProtKB-KW"/>
</dbReference>
<keyword evidence="4" id="KW-0808">Transferase</keyword>
<evidence type="ECO:0000256" key="2">
    <source>
        <dbReference type="ARBA" id="ARBA00012438"/>
    </source>
</evidence>
<dbReference type="InterPro" id="IPR036890">
    <property type="entry name" value="HATPase_C_sf"/>
</dbReference>
<evidence type="ECO:0000256" key="3">
    <source>
        <dbReference type="ARBA" id="ARBA00022553"/>
    </source>
</evidence>
<evidence type="ECO:0000256" key="9">
    <source>
        <dbReference type="SAM" id="Phobius"/>
    </source>
</evidence>
<dbReference type="Pfam" id="PF07730">
    <property type="entry name" value="HisKA_3"/>
    <property type="match status" value="1"/>
</dbReference>
<dbReference type="OrthoDB" id="4410167at2"/>
<accession>A0A0G3GXA6</accession>
<evidence type="ECO:0000259" key="10">
    <source>
        <dbReference type="Pfam" id="PF07730"/>
    </source>
</evidence>
<keyword evidence="3" id="KW-0597">Phosphoprotein</keyword>
<dbReference type="InterPro" id="IPR050482">
    <property type="entry name" value="Sensor_HK_TwoCompSys"/>
</dbReference>
<keyword evidence="12" id="KW-1185">Reference proteome</keyword>
<dbReference type="Gene3D" id="1.20.5.1930">
    <property type="match status" value="1"/>
</dbReference>
<keyword evidence="9" id="KW-1133">Transmembrane helix</keyword>
<name>A0A0G3GXA6_9CORY</name>
<feature type="transmembrane region" description="Helical" evidence="9">
    <location>
        <begin position="12"/>
        <end position="32"/>
    </location>
</feature>
<organism evidence="11 12">
    <name type="scientific">Corynebacterium epidermidicanis</name>
    <dbReference type="NCBI Taxonomy" id="1050174"/>
    <lineage>
        <taxon>Bacteria</taxon>
        <taxon>Bacillati</taxon>
        <taxon>Actinomycetota</taxon>
        <taxon>Actinomycetes</taxon>
        <taxon>Mycobacteriales</taxon>
        <taxon>Corynebacteriaceae</taxon>
        <taxon>Corynebacterium</taxon>
    </lineage>
</organism>
<feature type="transmembrane region" description="Helical" evidence="9">
    <location>
        <begin position="76"/>
        <end position="94"/>
    </location>
</feature>
<feature type="transmembrane region" description="Helical" evidence="9">
    <location>
        <begin position="99"/>
        <end position="116"/>
    </location>
</feature>
<keyword evidence="7" id="KW-0067">ATP-binding</keyword>
<keyword evidence="9" id="KW-0812">Transmembrane</keyword>
<dbReference type="PANTHER" id="PTHR24421">
    <property type="entry name" value="NITRATE/NITRITE SENSOR PROTEIN NARX-RELATED"/>
    <property type="match status" value="1"/>
</dbReference>
<dbReference type="AlphaFoldDB" id="A0A0G3GXA6"/>
<evidence type="ECO:0000256" key="6">
    <source>
        <dbReference type="ARBA" id="ARBA00022777"/>
    </source>
</evidence>
<dbReference type="GO" id="GO:0046983">
    <property type="term" value="F:protein dimerization activity"/>
    <property type="evidence" value="ECO:0007669"/>
    <property type="project" value="InterPro"/>
</dbReference>
<feature type="domain" description="Signal transduction histidine kinase subgroup 3 dimerisation and phosphoacceptor" evidence="10">
    <location>
        <begin position="163"/>
        <end position="223"/>
    </location>
</feature>
<evidence type="ECO:0000256" key="8">
    <source>
        <dbReference type="ARBA" id="ARBA00023012"/>
    </source>
</evidence>
<evidence type="ECO:0000256" key="5">
    <source>
        <dbReference type="ARBA" id="ARBA00022741"/>
    </source>
</evidence>
<dbReference type="RefSeq" id="WP_083984460.1">
    <property type="nucleotide sequence ID" value="NZ_CP011541.1"/>
</dbReference>
<reference evidence="11 12" key="1">
    <citation type="submission" date="2015-05" db="EMBL/GenBank/DDBJ databases">
        <title>Complete genome sequence of Corynebacterium epidermidicanis DSM 45586, isolated from the skin of a dog suffering from pruritus.</title>
        <authorList>
            <person name="Ruckert C."/>
            <person name="Albersmeier A."/>
            <person name="Winkler A."/>
            <person name="Tauch A."/>
        </authorList>
    </citation>
    <scope>NUCLEOTIDE SEQUENCE [LARGE SCALE GENOMIC DNA]</scope>
    <source>
        <strain evidence="11 12">DSM 45586</strain>
    </source>
</reference>
<dbReference type="STRING" id="1050174.CEPID_11550"/>
<dbReference type="EMBL" id="CP011541">
    <property type="protein sequence ID" value="AKK04138.1"/>
    <property type="molecule type" value="Genomic_DNA"/>
</dbReference>
<dbReference type="InterPro" id="IPR011712">
    <property type="entry name" value="Sig_transdc_His_kin_sub3_dim/P"/>
</dbReference>
<keyword evidence="5" id="KW-0547">Nucleotide-binding</keyword>
<dbReference type="PANTHER" id="PTHR24421:SF10">
    <property type="entry name" value="NITRATE_NITRITE SENSOR PROTEIN NARQ"/>
    <property type="match status" value="1"/>
</dbReference>
<evidence type="ECO:0000313" key="12">
    <source>
        <dbReference type="Proteomes" id="UP000035368"/>
    </source>
</evidence>
<gene>
    <name evidence="11" type="ORF">CEPID_11550</name>
</gene>
<evidence type="ECO:0000256" key="7">
    <source>
        <dbReference type="ARBA" id="ARBA00022840"/>
    </source>
</evidence>
<dbReference type="Proteomes" id="UP000035368">
    <property type="component" value="Chromosome"/>
</dbReference>
<feature type="transmembrane region" description="Helical" evidence="9">
    <location>
        <begin position="41"/>
        <end position="64"/>
    </location>
</feature>
<keyword evidence="9" id="KW-0472">Membrane</keyword>
<dbReference type="Gene3D" id="3.30.565.10">
    <property type="entry name" value="Histidine kinase-like ATPase, C-terminal domain"/>
    <property type="match status" value="1"/>
</dbReference>
<dbReference type="GO" id="GO:0016020">
    <property type="term" value="C:membrane"/>
    <property type="evidence" value="ECO:0007669"/>
    <property type="project" value="InterPro"/>
</dbReference>
<evidence type="ECO:0000313" key="11">
    <source>
        <dbReference type="EMBL" id="AKK04138.1"/>
    </source>
</evidence>
<keyword evidence="6 11" id="KW-0418">Kinase</keyword>